<dbReference type="Proteomes" id="UP001445335">
    <property type="component" value="Unassembled WGS sequence"/>
</dbReference>
<evidence type="ECO:0000313" key="7">
    <source>
        <dbReference type="Proteomes" id="UP001445335"/>
    </source>
</evidence>
<accession>A0AAW1R0X0</accession>
<evidence type="ECO:0000256" key="1">
    <source>
        <dbReference type="ARBA" id="ARBA00022737"/>
    </source>
</evidence>
<dbReference type="Pfam" id="PF00076">
    <property type="entry name" value="RRM_1"/>
    <property type="match status" value="3"/>
</dbReference>
<dbReference type="InterPro" id="IPR000504">
    <property type="entry name" value="RRM_dom"/>
</dbReference>
<protein>
    <recommendedName>
        <fullName evidence="5">RRM domain-containing protein</fullName>
    </recommendedName>
</protein>
<dbReference type="GO" id="GO:0006417">
    <property type="term" value="P:regulation of translation"/>
    <property type="evidence" value="ECO:0007669"/>
    <property type="project" value="TreeGrafter"/>
</dbReference>
<feature type="domain" description="RRM" evidence="5">
    <location>
        <begin position="159"/>
        <end position="235"/>
    </location>
</feature>
<keyword evidence="2 3" id="KW-0694">RNA-binding</keyword>
<dbReference type="SUPFAM" id="SSF54928">
    <property type="entry name" value="RNA-binding domain, RBD"/>
    <property type="match status" value="2"/>
</dbReference>
<feature type="domain" description="RRM" evidence="5">
    <location>
        <begin position="518"/>
        <end position="596"/>
    </location>
</feature>
<keyword evidence="7" id="KW-1185">Reference proteome</keyword>
<evidence type="ECO:0000259" key="5">
    <source>
        <dbReference type="PROSITE" id="PS50102"/>
    </source>
</evidence>
<feature type="region of interest" description="Disordered" evidence="4">
    <location>
        <begin position="318"/>
        <end position="339"/>
    </location>
</feature>
<dbReference type="PANTHER" id="PTHR48032">
    <property type="entry name" value="RNA-BINDING PROTEIN MUSASHI HOMOLOG RBP6"/>
    <property type="match status" value="1"/>
</dbReference>
<gene>
    <name evidence="6" type="ORF">WJX81_002984</name>
</gene>
<feature type="region of interest" description="Disordered" evidence="4">
    <location>
        <begin position="481"/>
        <end position="512"/>
    </location>
</feature>
<feature type="compositionally biased region" description="Gly residues" evidence="4">
    <location>
        <begin position="501"/>
        <end position="511"/>
    </location>
</feature>
<dbReference type="InterPro" id="IPR012677">
    <property type="entry name" value="Nucleotide-bd_a/b_plait_sf"/>
</dbReference>
<dbReference type="PANTHER" id="PTHR48032:SF6">
    <property type="entry name" value="RNA-BINDING (RRM_RBD_RNP MOTIFS) FAMILY PROTEIN"/>
    <property type="match status" value="1"/>
</dbReference>
<dbReference type="GO" id="GO:0003729">
    <property type="term" value="F:mRNA binding"/>
    <property type="evidence" value="ECO:0007669"/>
    <property type="project" value="TreeGrafter"/>
</dbReference>
<proteinExistence type="predicted"/>
<sequence>MHHHPAGDKSLEALWRPAVMLAATEALGGRSLAGQLVAPAAGMAHSDSHSQQEAAVHDGFEGTSAEAGGAADDRKLVVLGLPWVTDEASLRKYFSQFGPLQECVVMKDRATGKSRGFGFVTFWNAADAQRVLEGSHVVDGRRCEPKMALPRGGPPQRSSRIFVARIPSTVTDEQFRQYFESFGAVQDAYMPKDPSKQAHRGIGFIAFTSPESVDVVMAVPHSLHGVELAIDSATPKEGRVGFEAARQASSGSLLAHALGASSVRPLQQFMAAFPPAGGFAAPASVSPPAAYPNYSQGRAHPGLSYSGAVGGGGYEAASNGGAAHASGASGASPYASASSNGGRVANGGSAYSSGSGGGRFESGGSEAGNAVSGGYGAAMGGRQSLEDVSPPSAGERHSDVGLSALQDYLRDSPANDRTAQALQGLTFGGGGEGIGLRIGGLLQAQAQYGGGVAQGAASNGAQLSALDEHLALLQRAAAAQAAAAARPPPAHGHTHSDRLSGEGGRFAGGGPADARAGPRIFVGKLNKETTEGDVREYFTRFGYVMDVYMPRDKINRAEHRGFGFVTFETEAAVARVNAHGQHQIRGSTVAIDCAVPRREEDVAPGHSQASITRGLPSIPSIASLHASPGHAFADVSQGFCDVQGMDLGAADDLNAGPARHCLQERVRHGYRPY</sequence>
<dbReference type="AlphaFoldDB" id="A0AAW1R0X0"/>
<dbReference type="PROSITE" id="PS50102">
    <property type="entry name" value="RRM"/>
    <property type="match status" value="3"/>
</dbReference>
<name>A0AAW1R0X0_9CHLO</name>
<keyword evidence="1" id="KW-0677">Repeat</keyword>
<evidence type="ECO:0000256" key="4">
    <source>
        <dbReference type="SAM" id="MobiDB-lite"/>
    </source>
</evidence>
<evidence type="ECO:0000313" key="6">
    <source>
        <dbReference type="EMBL" id="KAK9827371.1"/>
    </source>
</evidence>
<evidence type="ECO:0000256" key="2">
    <source>
        <dbReference type="ARBA" id="ARBA00022884"/>
    </source>
</evidence>
<feature type="domain" description="RRM" evidence="5">
    <location>
        <begin position="74"/>
        <end position="150"/>
    </location>
</feature>
<organism evidence="6 7">
    <name type="scientific">Elliptochloris bilobata</name>
    <dbReference type="NCBI Taxonomy" id="381761"/>
    <lineage>
        <taxon>Eukaryota</taxon>
        <taxon>Viridiplantae</taxon>
        <taxon>Chlorophyta</taxon>
        <taxon>core chlorophytes</taxon>
        <taxon>Trebouxiophyceae</taxon>
        <taxon>Trebouxiophyceae incertae sedis</taxon>
        <taxon>Elliptochloris clade</taxon>
        <taxon>Elliptochloris</taxon>
    </lineage>
</organism>
<evidence type="ECO:0000256" key="3">
    <source>
        <dbReference type="PROSITE-ProRule" id="PRU00176"/>
    </source>
</evidence>
<reference evidence="6 7" key="1">
    <citation type="journal article" date="2024" name="Nat. Commun.">
        <title>Phylogenomics reveals the evolutionary origins of lichenization in chlorophyte algae.</title>
        <authorList>
            <person name="Puginier C."/>
            <person name="Libourel C."/>
            <person name="Otte J."/>
            <person name="Skaloud P."/>
            <person name="Haon M."/>
            <person name="Grisel S."/>
            <person name="Petersen M."/>
            <person name="Berrin J.G."/>
            <person name="Delaux P.M."/>
            <person name="Dal Grande F."/>
            <person name="Keller J."/>
        </authorList>
    </citation>
    <scope>NUCLEOTIDE SEQUENCE [LARGE SCALE GENOMIC DNA]</scope>
    <source>
        <strain evidence="6 7">SAG 245.80</strain>
    </source>
</reference>
<comment type="caution">
    <text evidence="6">The sequence shown here is derived from an EMBL/GenBank/DDBJ whole genome shotgun (WGS) entry which is preliminary data.</text>
</comment>
<dbReference type="SMART" id="SM00360">
    <property type="entry name" value="RRM"/>
    <property type="match status" value="3"/>
</dbReference>
<dbReference type="EMBL" id="JALJOU010000058">
    <property type="protein sequence ID" value="KAK9827371.1"/>
    <property type="molecule type" value="Genomic_DNA"/>
</dbReference>
<dbReference type="Gene3D" id="3.30.70.330">
    <property type="match status" value="3"/>
</dbReference>
<dbReference type="InterPro" id="IPR035979">
    <property type="entry name" value="RBD_domain_sf"/>
</dbReference>